<dbReference type="Proteomes" id="UP000094526">
    <property type="component" value="Unassembled WGS sequence"/>
</dbReference>
<gene>
    <name evidence="1" type="ORF">CLCR_05301</name>
</gene>
<organism evidence="1 2">
    <name type="scientific">Cladophialophora carrionii</name>
    <dbReference type="NCBI Taxonomy" id="86049"/>
    <lineage>
        <taxon>Eukaryota</taxon>
        <taxon>Fungi</taxon>
        <taxon>Dikarya</taxon>
        <taxon>Ascomycota</taxon>
        <taxon>Pezizomycotina</taxon>
        <taxon>Eurotiomycetes</taxon>
        <taxon>Chaetothyriomycetidae</taxon>
        <taxon>Chaetothyriales</taxon>
        <taxon>Herpotrichiellaceae</taxon>
        <taxon>Cladophialophora</taxon>
    </lineage>
</organism>
<keyword evidence="2" id="KW-1185">Reference proteome</keyword>
<name>A0A1C1CJN3_9EURO</name>
<protein>
    <submittedName>
        <fullName evidence="1">Uncharacterized protein</fullName>
    </submittedName>
</protein>
<reference evidence="2" key="1">
    <citation type="submission" date="2015-07" db="EMBL/GenBank/DDBJ databases">
        <authorList>
            <person name="Teixeira M.M."/>
            <person name="Souza R.C."/>
            <person name="Almeida L.G."/>
            <person name="Vicente V.A."/>
            <person name="de Hoog S."/>
            <person name="Bocca A.L."/>
            <person name="de Almeida S.R."/>
            <person name="Vasconcelos A.T."/>
            <person name="Felipe M.S."/>
        </authorList>
    </citation>
    <scope>NUCLEOTIDE SEQUENCE [LARGE SCALE GENOMIC DNA]</scope>
    <source>
        <strain evidence="2">KSF</strain>
    </source>
</reference>
<dbReference type="VEuPathDB" id="FungiDB:CLCR_05301"/>
<accession>A0A1C1CJN3</accession>
<dbReference type="AlphaFoldDB" id="A0A1C1CJN3"/>
<proteinExistence type="predicted"/>
<sequence length="84" mass="9030">MAATHSLLDRHNTDAITKDIALLRPGFDVASHLFHGNRGPFRTNPSSAGIVAASQSLEARNSNFASTSTSLLQLRDQFASFSSQ</sequence>
<comment type="caution">
    <text evidence="1">The sequence shown here is derived from an EMBL/GenBank/DDBJ whole genome shotgun (WGS) entry which is preliminary data.</text>
</comment>
<evidence type="ECO:0000313" key="2">
    <source>
        <dbReference type="Proteomes" id="UP000094526"/>
    </source>
</evidence>
<dbReference type="EMBL" id="LGRB01000011">
    <property type="protein sequence ID" value="OCT48676.1"/>
    <property type="molecule type" value="Genomic_DNA"/>
</dbReference>
<evidence type="ECO:0000313" key="1">
    <source>
        <dbReference type="EMBL" id="OCT48676.1"/>
    </source>
</evidence>